<feature type="transmembrane region" description="Helical" evidence="1">
    <location>
        <begin position="154"/>
        <end position="179"/>
    </location>
</feature>
<keyword evidence="1" id="KW-1133">Transmembrane helix</keyword>
<evidence type="ECO:0000313" key="3">
    <source>
        <dbReference type="Proteomes" id="UP000249218"/>
    </source>
</evidence>
<accession>A0A2W1BGG6</accession>
<dbReference type="OMA" id="KGMILRY"/>
<protein>
    <submittedName>
        <fullName evidence="2">Uncharacterized protein</fullName>
    </submittedName>
</protein>
<dbReference type="Proteomes" id="UP000249218">
    <property type="component" value="Unassembled WGS sequence"/>
</dbReference>
<dbReference type="EMBL" id="KZ150061">
    <property type="protein sequence ID" value="PZC74219.1"/>
    <property type="molecule type" value="Genomic_DNA"/>
</dbReference>
<keyword evidence="1" id="KW-0472">Membrane</keyword>
<dbReference type="OrthoDB" id="7361290at2759"/>
<feature type="transmembrane region" description="Helical" evidence="1">
    <location>
        <begin position="26"/>
        <end position="52"/>
    </location>
</feature>
<feature type="transmembrane region" description="Helical" evidence="1">
    <location>
        <begin position="121"/>
        <end position="142"/>
    </location>
</feature>
<sequence>MLYKNPDYLIERRVTLHVKDRKKCAFIADIIMAQCIIVCLGSVSILACVWTPEHSTLDYDKLTRIMYLYDAAACGYKLRTAKAIANLYISNETYGLDLLPIKWQPALTTVSTRFSAKTRKYIEISFTFHFIWFFLAVAFRVIIKNSTDTRSLKITLGVFFYSCVFIIGFDSSMAVVYITHIKQSLTKGMILRYSGWSTEMKLDNYDDFSGWLPIAASACWLRGFVIFMLNLYFCRVISIIRRKIRRREFKKKMAAERYNPFPEPQQVQASDKVLVYRVGEDKPHTRQ</sequence>
<proteinExistence type="predicted"/>
<evidence type="ECO:0000256" key="1">
    <source>
        <dbReference type="SAM" id="Phobius"/>
    </source>
</evidence>
<keyword evidence="1" id="KW-0812">Transmembrane</keyword>
<name>A0A2W1BGG6_HELAM</name>
<feature type="transmembrane region" description="Helical" evidence="1">
    <location>
        <begin position="210"/>
        <end position="233"/>
    </location>
</feature>
<reference evidence="2 3" key="1">
    <citation type="journal article" date="2017" name="BMC Biol.">
        <title>Genomic innovations, transcriptional plasticity and gene loss underlying the evolution and divergence of two highly polyphagous and invasive Helicoverpa pest species.</title>
        <authorList>
            <person name="Pearce S.L."/>
            <person name="Clarke D.F."/>
            <person name="East P.D."/>
            <person name="Elfekih S."/>
            <person name="Gordon K.H."/>
            <person name="Jermiin L.S."/>
            <person name="McGaughran A."/>
            <person name="Oakeshott J.G."/>
            <person name="Papanikolaou A."/>
            <person name="Perera O.P."/>
            <person name="Rane R.V."/>
            <person name="Richards S."/>
            <person name="Tay W.T."/>
            <person name="Walsh T.K."/>
            <person name="Anderson A."/>
            <person name="Anderson C.J."/>
            <person name="Asgari S."/>
            <person name="Board P.G."/>
            <person name="Bretschneider A."/>
            <person name="Campbell P.M."/>
            <person name="Chertemps T."/>
            <person name="Christeller J.T."/>
            <person name="Coppin C.W."/>
            <person name="Downes S.J."/>
            <person name="Duan G."/>
            <person name="Farnsworth C.A."/>
            <person name="Good R.T."/>
            <person name="Han L.B."/>
            <person name="Han Y.C."/>
            <person name="Hatje K."/>
            <person name="Horne I."/>
            <person name="Huang Y.P."/>
            <person name="Hughes D.S."/>
            <person name="Jacquin-Joly E."/>
            <person name="James W."/>
            <person name="Jhangiani S."/>
            <person name="Kollmar M."/>
            <person name="Kuwar S.S."/>
            <person name="Li S."/>
            <person name="Liu N.Y."/>
            <person name="Maibeche M.T."/>
            <person name="Miller J.R."/>
            <person name="Montagne N."/>
            <person name="Perry T."/>
            <person name="Qu J."/>
            <person name="Song S.V."/>
            <person name="Sutton G.G."/>
            <person name="Vogel H."/>
            <person name="Walenz B.P."/>
            <person name="Xu W."/>
            <person name="Zhang H.J."/>
            <person name="Zou Z."/>
            <person name="Batterham P."/>
            <person name="Edwards O.R."/>
            <person name="Feyereisen R."/>
            <person name="Gibbs R.A."/>
            <person name="Heckel D.G."/>
            <person name="McGrath A."/>
            <person name="Robin C."/>
            <person name="Scherer S.E."/>
            <person name="Worley K.C."/>
            <person name="Wu Y.D."/>
        </authorList>
    </citation>
    <scope>NUCLEOTIDE SEQUENCE [LARGE SCALE GENOMIC DNA]</scope>
    <source>
        <strain evidence="2">Harm_GR_Male_#8</strain>
        <tissue evidence="2">Whole organism</tissue>
    </source>
</reference>
<keyword evidence="3" id="KW-1185">Reference proteome</keyword>
<dbReference type="AlphaFoldDB" id="A0A2W1BGG6"/>
<gene>
    <name evidence="2" type="primary">HaOG208172</name>
    <name evidence="2" type="ORF">B5X24_HaOG208172</name>
</gene>
<organism evidence="2 3">
    <name type="scientific">Helicoverpa armigera</name>
    <name type="common">Cotton bollworm</name>
    <name type="synonym">Heliothis armigera</name>
    <dbReference type="NCBI Taxonomy" id="29058"/>
    <lineage>
        <taxon>Eukaryota</taxon>
        <taxon>Metazoa</taxon>
        <taxon>Ecdysozoa</taxon>
        <taxon>Arthropoda</taxon>
        <taxon>Hexapoda</taxon>
        <taxon>Insecta</taxon>
        <taxon>Pterygota</taxon>
        <taxon>Neoptera</taxon>
        <taxon>Endopterygota</taxon>
        <taxon>Lepidoptera</taxon>
        <taxon>Glossata</taxon>
        <taxon>Ditrysia</taxon>
        <taxon>Noctuoidea</taxon>
        <taxon>Noctuidae</taxon>
        <taxon>Heliothinae</taxon>
        <taxon>Helicoverpa</taxon>
    </lineage>
</organism>
<evidence type="ECO:0000313" key="2">
    <source>
        <dbReference type="EMBL" id="PZC74219.1"/>
    </source>
</evidence>